<reference evidence="3 4" key="1">
    <citation type="submission" date="2020-08" db="EMBL/GenBank/DDBJ databases">
        <title>Genome public.</title>
        <authorList>
            <person name="Liu C."/>
            <person name="Sun Q."/>
        </authorList>
    </citation>
    <scope>NUCLEOTIDE SEQUENCE [LARGE SCALE GENOMIC DNA]</scope>
    <source>
        <strain evidence="3 4">NSJ-27</strain>
    </source>
</reference>
<dbReference type="Proteomes" id="UP000649151">
    <property type="component" value="Unassembled WGS sequence"/>
</dbReference>
<dbReference type="InterPro" id="IPR012677">
    <property type="entry name" value="Nucleotide-bd_a/b_plait_sf"/>
</dbReference>
<dbReference type="Pfam" id="PF17774">
    <property type="entry name" value="YlmH_RBD"/>
    <property type="match status" value="1"/>
</dbReference>
<organism evidence="3 4">
    <name type="scientific">Clostridium facile</name>
    <dbReference type="NCBI Taxonomy" id="2763035"/>
    <lineage>
        <taxon>Bacteria</taxon>
        <taxon>Bacillati</taxon>
        <taxon>Bacillota</taxon>
        <taxon>Clostridia</taxon>
        <taxon>Eubacteriales</taxon>
        <taxon>Clostridiaceae</taxon>
        <taxon>Clostridium</taxon>
    </lineage>
</organism>
<dbReference type="InterPro" id="IPR036986">
    <property type="entry name" value="S4_RNA-bd_sf"/>
</dbReference>
<gene>
    <name evidence="3" type="ORF">H8Z77_04270</name>
</gene>
<dbReference type="Gene3D" id="3.30.1370.160">
    <property type="match status" value="1"/>
</dbReference>
<dbReference type="PROSITE" id="PS50889">
    <property type="entry name" value="S4"/>
    <property type="match status" value="1"/>
</dbReference>
<comment type="caution">
    <text evidence="3">The sequence shown here is derived from an EMBL/GenBank/DDBJ whole genome shotgun (WGS) entry which is preliminary data.</text>
</comment>
<sequence length="252" mass="28495">MTEANQEKALLEAKVEDIFTIAREKNYPKYTSFLNESQVYFAQAYIQKRHYANYLFYGGCKNNRRLMLGAFPDYMQPDREDFPIVSLKIQHPSHYELSHRDFLGSIMGLNIKREAVGDMILQPGECSLFVRDSIAPVILQELCKVGRVGVSVSQEDLSQMELVESFQERAGTVSSMRLDAVVALAARVSREKAVSLIQSGMVMVNYLVAQSNHVALKPADILTIRGVGKFCITDEISQTKKGRFHITINQYT</sequence>
<evidence type="ECO:0000259" key="2">
    <source>
        <dbReference type="SMART" id="SM00363"/>
    </source>
</evidence>
<protein>
    <recommendedName>
        <fullName evidence="2">RNA-binding S4 domain-containing protein</fullName>
    </recommendedName>
</protein>
<dbReference type="EMBL" id="JACOQK010000001">
    <property type="protein sequence ID" value="MBC5787242.1"/>
    <property type="molecule type" value="Genomic_DNA"/>
</dbReference>
<dbReference type="InterPro" id="IPR002942">
    <property type="entry name" value="S4_RNA-bd"/>
</dbReference>
<evidence type="ECO:0000313" key="3">
    <source>
        <dbReference type="EMBL" id="MBC5787242.1"/>
    </source>
</evidence>
<dbReference type="SUPFAM" id="SSF55174">
    <property type="entry name" value="Alpha-L RNA-binding motif"/>
    <property type="match status" value="1"/>
</dbReference>
<evidence type="ECO:0000256" key="1">
    <source>
        <dbReference type="PROSITE-ProRule" id="PRU00182"/>
    </source>
</evidence>
<keyword evidence="4" id="KW-1185">Reference proteome</keyword>
<keyword evidence="1" id="KW-0694">RNA-binding</keyword>
<dbReference type="InterPro" id="IPR040591">
    <property type="entry name" value="RqcP2_RBD"/>
</dbReference>
<feature type="domain" description="RNA-binding S4" evidence="2">
    <location>
        <begin position="176"/>
        <end position="237"/>
    </location>
</feature>
<name>A0ABR7IR02_9CLOT</name>
<dbReference type="Gene3D" id="3.10.290.10">
    <property type="entry name" value="RNA-binding S4 domain"/>
    <property type="match status" value="1"/>
</dbReference>
<dbReference type="Gene3D" id="3.30.70.330">
    <property type="match status" value="1"/>
</dbReference>
<dbReference type="RefSeq" id="WP_186996281.1">
    <property type="nucleotide sequence ID" value="NZ_JACOQK010000001.1"/>
</dbReference>
<evidence type="ECO:0000313" key="4">
    <source>
        <dbReference type="Proteomes" id="UP000649151"/>
    </source>
</evidence>
<accession>A0ABR7IR02</accession>
<dbReference type="SMART" id="SM00363">
    <property type="entry name" value="S4"/>
    <property type="match status" value="1"/>
</dbReference>
<dbReference type="CDD" id="cd00165">
    <property type="entry name" value="S4"/>
    <property type="match status" value="1"/>
</dbReference>
<proteinExistence type="predicted"/>